<accession>A0AAV5F1B0</accession>
<dbReference type="GO" id="GO:0008380">
    <property type="term" value="P:RNA splicing"/>
    <property type="evidence" value="ECO:0007669"/>
    <property type="project" value="UniProtKB-KW"/>
</dbReference>
<organism evidence="6 7">
    <name type="scientific">Eleusine coracana subsp. coracana</name>
    <dbReference type="NCBI Taxonomy" id="191504"/>
    <lineage>
        <taxon>Eukaryota</taxon>
        <taxon>Viridiplantae</taxon>
        <taxon>Streptophyta</taxon>
        <taxon>Embryophyta</taxon>
        <taxon>Tracheophyta</taxon>
        <taxon>Spermatophyta</taxon>
        <taxon>Magnoliopsida</taxon>
        <taxon>Liliopsida</taxon>
        <taxon>Poales</taxon>
        <taxon>Poaceae</taxon>
        <taxon>PACMAD clade</taxon>
        <taxon>Chloridoideae</taxon>
        <taxon>Cynodonteae</taxon>
        <taxon>Eleusininae</taxon>
        <taxon>Eleusine</taxon>
    </lineage>
</organism>
<sequence>MNLTGRATLVCFVLSAMPIHLLIVVKAPKWFIKAIDKIRRGFLWKGRRQVNGGSCLAAWEQVQRPIDLGGLGILNLEIMAWALQIRWLWLRKTQVDKPWGHLDVPTYPNSLALFAISITSQPGNGSNILFWTDRWLHGCSIEELAPLVVSHVQPRIRRQGTVQEALENQTWPHDIQGSLSMEGLYEYFQLWDIMEEVFLTENEDQHTWKWDSEKRGRADPIMAGDVKKDHLGVGAVKPGEVSAEDDIYEQYKKRMMLGYRYRPNPLNNPRKQYY</sequence>
<dbReference type="PANTHER" id="PTHR23340:SF0">
    <property type="entry name" value="SURP AND G-PATCH DOMAIN-CONTAINING PROTEIN 1 ISOFORM X1"/>
    <property type="match status" value="1"/>
</dbReference>
<dbReference type="GO" id="GO:0003723">
    <property type="term" value="F:RNA binding"/>
    <property type="evidence" value="ECO:0007669"/>
    <property type="project" value="TreeGrafter"/>
</dbReference>
<evidence type="ECO:0000256" key="5">
    <source>
        <dbReference type="SAM" id="Phobius"/>
    </source>
</evidence>
<evidence type="ECO:0000256" key="3">
    <source>
        <dbReference type="ARBA" id="ARBA00023187"/>
    </source>
</evidence>
<keyword evidence="5" id="KW-0472">Membrane</keyword>
<dbReference type="Proteomes" id="UP001054889">
    <property type="component" value="Unassembled WGS sequence"/>
</dbReference>
<evidence type="ECO:0000256" key="2">
    <source>
        <dbReference type="ARBA" id="ARBA00022664"/>
    </source>
</evidence>
<dbReference type="InterPro" id="IPR040169">
    <property type="entry name" value="SUGP1/2"/>
</dbReference>
<reference evidence="6" key="2">
    <citation type="submission" date="2021-12" db="EMBL/GenBank/DDBJ databases">
        <title>Resequencing data analysis of finger millet.</title>
        <authorList>
            <person name="Hatakeyama M."/>
            <person name="Aluri S."/>
            <person name="Balachadran M.T."/>
            <person name="Sivarajan S.R."/>
            <person name="Poveda L."/>
            <person name="Shimizu-Inatsugi R."/>
            <person name="Schlapbach R."/>
            <person name="Sreeman S.M."/>
            <person name="Shimizu K.K."/>
        </authorList>
    </citation>
    <scope>NUCLEOTIDE SEQUENCE</scope>
</reference>
<comment type="subcellular location">
    <subcellularLocation>
        <location evidence="1">Nucleus</location>
    </subcellularLocation>
</comment>
<name>A0AAV5F1B0_ELECO</name>
<gene>
    <name evidence="6" type="primary">gb16888</name>
    <name evidence="6" type="ORF">PR202_gb16888</name>
</gene>
<dbReference type="GO" id="GO:0005654">
    <property type="term" value="C:nucleoplasm"/>
    <property type="evidence" value="ECO:0007669"/>
    <property type="project" value="TreeGrafter"/>
</dbReference>
<keyword evidence="3" id="KW-0508">mRNA splicing</keyword>
<proteinExistence type="predicted"/>
<evidence type="ECO:0000313" key="7">
    <source>
        <dbReference type="Proteomes" id="UP001054889"/>
    </source>
</evidence>
<dbReference type="AlphaFoldDB" id="A0AAV5F1B0"/>
<reference evidence="6" key="1">
    <citation type="journal article" date="2018" name="DNA Res.">
        <title>Multiple hybrid de novo genome assembly of finger millet, an orphan allotetraploid crop.</title>
        <authorList>
            <person name="Hatakeyama M."/>
            <person name="Aluri S."/>
            <person name="Balachadran M.T."/>
            <person name="Sivarajan S.R."/>
            <person name="Patrignani A."/>
            <person name="Gruter S."/>
            <person name="Poveda L."/>
            <person name="Shimizu-Inatsugi R."/>
            <person name="Baeten J."/>
            <person name="Francoijs K.J."/>
            <person name="Nataraja K.N."/>
            <person name="Reddy Y.A.N."/>
            <person name="Phadnis S."/>
            <person name="Ravikumar R.L."/>
            <person name="Schlapbach R."/>
            <person name="Sreeman S.M."/>
            <person name="Shimizu K.K."/>
        </authorList>
    </citation>
    <scope>NUCLEOTIDE SEQUENCE</scope>
</reference>
<evidence type="ECO:0000256" key="4">
    <source>
        <dbReference type="ARBA" id="ARBA00023242"/>
    </source>
</evidence>
<dbReference type="GO" id="GO:0006397">
    <property type="term" value="P:mRNA processing"/>
    <property type="evidence" value="ECO:0007669"/>
    <property type="project" value="UniProtKB-KW"/>
</dbReference>
<protein>
    <submittedName>
        <fullName evidence="6">Uncharacterized protein</fullName>
    </submittedName>
</protein>
<comment type="caution">
    <text evidence="6">The sequence shown here is derived from an EMBL/GenBank/DDBJ whole genome shotgun (WGS) entry which is preliminary data.</text>
</comment>
<keyword evidence="5" id="KW-1133">Transmembrane helix</keyword>
<evidence type="ECO:0000313" key="6">
    <source>
        <dbReference type="EMBL" id="GJN28730.1"/>
    </source>
</evidence>
<keyword evidence="2" id="KW-0507">mRNA processing</keyword>
<keyword evidence="7" id="KW-1185">Reference proteome</keyword>
<dbReference type="EMBL" id="BQKI01000081">
    <property type="protein sequence ID" value="GJN28730.1"/>
    <property type="molecule type" value="Genomic_DNA"/>
</dbReference>
<feature type="transmembrane region" description="Helical" evidence="5">
    <location>
        <begin position="6"/>
        <end position="25"/>
    </location>
</feature>
<dbReference type="PANTHER" id="PTHR23340">
    <property type="entry name" value="ARGININE/SERINE RICH SPLICING FACTOR SF4/14"/>
    <property type="match status" value="1"/>
</dbReference>
<keyword evidence="5" id="KW-0812">Transmembrane</keyword>
<keyword evidence="4" id="KW-0539">Nucleus</keyword>
<evidence type="ECO:0000256" key="1">
    <source>
        <dbReference type="ARBA" id="ARBA00004123"/>
    </source>
</evidence>